<accession>A0A238FHE8</accession>
<keyword evidence="4 6" id="KW-0326">Glycosidase</keyword>
<keyword evidence="5" id="KW-0961">Cell wall biogenesis/degradation</keyword>
<dbReference type="InterPro" id="IPR012334">
    <property type="entry name" value="Pectin_lyas_fold"/>
</dbReference>
<evidence type="ECO:0000256" key="4">
    <source>
        <dbReference type="ARBA" id="ARBA00023295"/>
    </source>
</evidence>
<gene>
    <name evidence="8" type="ORF">BQ2448_3340</name>
</gene>
<dbReference type="AlphaFoldDB" id="A0A238FHE8"/>
<evidence type="ECO:0000313" key="9">
    <source>
        <dbReference type="Proteomes" id="UP000198372"/>
    </source>
</evidence>
<feature type="compositionally biased region" description="Basic and acidic residues" evidence="7">
    <location>
        <begin position="1"/>
        <end position="15"/>
    </location>
</feature>
<evidence type="ECO:0000256" key="3">
    <source>
        <dbReference type="ARBA" id="ARBA00022801"/>
    </source>
</evidence>
<dbReference type="EMBL" id="FMSP01000006">
    <property type="protein sequence ID" value="SCV70578.1"/>
    <property type="molecule type" value="Genomic_DNA"/>
</dbReference>
<keyword evidence="9" id="KW-1185">Reference proteome</keyword>
<evidence type="ECO:0000256" key="1">
    <source>
        <dbReference type="ARBA" id="ARBA00008834"/>
    </source>
</evidence>
<reference evidence="9" key="1">
    <citation type="submission" date="2016-09" db="EMBL/GenBank/DDBJ databases">
        <authorList>
            <person name="Jeantristanb JTB J.-T."/>
            <person name="Ricardo R."/>
        </authorList>
    </citation>
    <scope>NUCLEOTIDE SEQUENCE [LARGE SCALE GENOMIC DNA]</scope>
</reference>
<name>A0A238FHE8_9BASI</name>
<organism evidence="8 9">
    <name type="scientific">Microbotryum intermedium</name>
    <dbReference type="NCBI Taxonomy" id="269621"/>
    <lineage>
        <taxon>Eukaryota</taxon>
        <taxon>Fungi</taxon>
        <taxon>Dikarya</taxon>
        <taxon>Basidiomycota</taxon>
        <taxon>Pucciniomycotina</taxon>
        <taxon>Microbotryomycetes</taxon>
        <taxon>Microbotryales</taxon>
        <taxon>Microbotryaceae</taxon>
        <taxon>Microbotryum</taxon>
    </lineage>
</organism>
<keyword evidence="2" id="KW-0732">Signal</keyword>
<protein>
    <submittedName>
        <fullName evidence="8">BQ2448_3340 protein</fullName>
    </submittedName>
</protein>
<dbReference type="STRING" id="269621.A0A238FHE8"/>
<dbReference type="OrthoDB" id="187139at2759"/>
<keyword evidence="3 6" id="KW-0378">Hydrolase</keyword>
<dbReference type="Gene3D" id="2.160.20.10">
    <property type="entry name" value="Single-stranded right-handed beta-helix, Pectin lyase-like"/>
    <property type="match status" value="1"/>
</dbReference>
<evidence type="ECO:0000256" key="6">
    <source>
        <dbReference type="RuleBase" id="RU361169"/>
    </source>
</evidence>
<dbReference type="InterPro" id="IPR011050">
    <property type="entry name" value="Pectin_lyase_fold/virulence"/>
</dbReference>
<sequence length="215" mass="24365">MGPHFFDKLDVDKKSGSPQAELTLDYPRPVMFTIGWQVHQGSEDSVMTQYQRQHLHRLPNSKFLRCNTDGVHIYKSDCVTLLDWNVNNVPDDCGSVKSSATNVEIGSMGCNGLHRVSIGSLLWADTDGTATVHYYAEHPSKMTVSDVPYIRVTGRLERQAEEVGCGTRQFIGQHCRWNPFDFPQLQDPIYSCRIVVSEKQAVRKNQLDFHCTPVH</sequence>
<evidence type="ECO:0000256" key="5">
    <source>
        <dbReference type="ARBA" id="ARBA00023316"/>
    </source>
</evidence>
<dbReference type="GO" id="GO:0005975">
    <property type="term" value="P:carbohydrate metabolic process"/>
    <property type="evidence" value="ECO:0007669"/>
    <property type="project" value="InterPro"/>
</dbReference>
<evidence type="ECO:0000256" key="7">
    <source>
        <dbReference type="SAM" id="MobiDB-lite"/>
    </source>
</evidence>
<proteinExistence type="inferred from homology"/>
<dbReference type="GO" id="GO:0071555">
    <property type="term" value="P:cell wall organization"/>
    <property type="evidence" value="ECO:0007669"/>
    <property type="project" value="UniProtKB-KW"/>
</dbReference>
<feature type="region of interest" description="Disordered" evidence="7">
    <location>
        <begin position="1"/>
        <end position="20"/>
    </location>
</feature>
<evidence type="ECO:0000256" key="2">
    <source>
        <dbReference type="ARBA" id="ARBA00022729"/>
    </source>
</evidence>
<evidence type="ECO:0000313" key="8">
    <source>
        <dbReference type="EMBL" id="SCV70578.1"/>
    </source>
</evidence>
<dbReference type="InterPro" id="IPR000743">
    <property type="entry name" value="Glyco_hydro_28"/>
</dbReference>
<dbReference type="Proteomes" id="UP000198372">
    <property type="component" value="Unassembled WGS sequence"/>
</dbReference>
<dbReference type="GO" id="GO:0004650">
    <property type="term" value="F:polygalacturonase activity"/>
    <property type="evidence" value="ECO:0007669"/>
    <property type="project" value="InterPro"/>
</dbReference>
<dbReference type="Pfam" id="PF00295">
    <property type="entry name" value="Glyco_hydro_28"/>
    <property type="match status" value="1"/>
</dbReference>
<comment type="similarity">
    <text evidence="1 6">Belongs to the glycosyl hydrolase 28 family.</text>
</comment>
<dbReference type="SUPFAM" id="SSF51126">
    <property type="entry name" value="Pectin lyase-like"/>
    <property type="match status" value="1"/>
</dbReference>